<feature type="transmembrane region" description="Helical" evidence="1">
    <location>
        <begin position="42"/>
        <end position="62"/>
    </location>
</feature>
<keyword evidence="4" id="KW-1185">Reference proteome</keyword>
<dbReference type="AlphaFoldDB" id="E1RA86"/>
<dbReference type="EMBL" id="CP002116">
    <property type="protein sequence ID" value="ADK79377.1"/>
    <property type="molecule type" value="Genomic_DNA"/>
</dbReference>
<evidence type="ECO:0000259" key="2">
    <source>
        <dbReference type="Pfam" id="PF14358"/>
    </source>
</evidence>
<evidence type="ECO:0000313" key="4">
    <source>
        <dbReference type="Proteomes" id="UP000002318"/>
    </source>
</evidence>
<reference evidence="3 4" key="1">
    <citation type="journal article" date="2010" name="Stand. Genomic Sci.">
        <title>Complete genome sequence of Spirochaeta smaragdinae type strain (SEBR 4228).</title>
        <authorList>
            <person name="Mavromatis K."/>
            <person name="Yasawong M."/>
            <person name="Chertkov O."/>
            <person name="Lapidus A."/>
            <person name="Lucas S."/>
            <person name="Nolan M."/>
            <person name="Del Rio T.G."/>
            <person name="Tice H."/>
            <person name="Cheng J.F."/>
            <person name="Pitluck S."/>
            <person name="Liolios K."/>
            <person name="Ivanova N."/>
            <person name="Tapia R."/>
            <person name="Han C."/>
            <person name="Bruce D."/>
            <person name="Goodwin L."/>
            <person name="Pati A."/>
            <person name="Chen A."/>
            <person name="Palaniappan K."/>
            <person name="Land M."/>
            <person name="Hauser L."/>
            <person name="Chang Y.J."/>
            <person name="Jeffries C.D."/>
            <person name="Detter J.C."/>
            <person name="Rohde M."/>
            <person name="Brambilla E."/>
            <person name="Spring S."/>
            <person name="Goker M."/>
            <person name="Sikorski J."/>
            <person name="Woyke T."/>
            <person name="Bristow J."/>
            <person name="Eisen J.A."/>
            <person name="Markowitz V."/>
            <person name="Hugenholtz P."/>
            <person name="Klenk H.P."/>
            <person name="Kyrpides N.C."/>
        </authorList>
    </citation>
    <scope>NUCLEOTIDE SEQUENCE [LARGE SCALE GENOMIC DNA]</scope>
    <source>
        <strain evidence="4">DSM 11293 / JCM 15392 / SEBR 4228</strain>
    </source>
</reference>
<dbReference type="STRING" id="573413.Spirs_0220"/>
<feature type="transmembrane region" description="Helical" evidence="1">
    <location>
        <begin position="12"/>
        <end position="36"/>
    </location>
</feature>
<evidence type="ECO:0000256" key="1">
    <source>
        <dbReference type="SAM" id="Phobius"/>
    </source>
</evidence>
<dbReference type="Pfam" id="PF14358">
    <property type="entry name" value="DUF4405"/>
    <property type="match status" value="1"/>
</dbReference>
<dbReference type="OrthoDB" id="9797215at2"/>
<keyword evidence="1" id="KW-0472">Membrane</keyword>
<dbReference type="Proteomes" id="UP000002318">
    <property type="component" value="Chromosome"/>
</dbReference>
<protein>
    <recommendedName>
        <fullName evidence="2">Flavinylation-associated cytochrome domain-containing protein</fullName>
    </recommendedName>
</protein>
<name>E1RA86_SEDSS</name>
<organism evidence="3 4">
    <name type="scientific">Sediminispirochaeta smaragdinae (strain DSM 11293 / JCM 15392 / SEBR 4228)</name>
    <name type="common">Spirochaeta smaragdinae</name>
    <dbReference type="NCBI Taxonomy" id="573413"/>
    <lineage>
        <taxon>Bacteria</taxon>
        <taxon>Pseudomonadati</taxon>
        <taxon>Spirochaetota</taxon>
        <taxon>Spirochaetia</taxon>
        <taxon>Spirochaetales</taxon>
        <taxon>Spirochaetaceae</taxon>
        <taxon>Sediminispirochaeta</taxon>
    </lineage>
</organism>
<dbReference type="KEGG" id="ssm:Spirs_0220"/>
<proteinExistence type="predicted"/>
<accession>E1RA86</accession>
<dbReference type="InterPro" id="IPR025517">
    <property type="entry name" value="DUF4405"/>
</dbReference>
<keyword evidence="1" id="KW-0812">Transmembrane</keyword>
<dbReference type="HOGENOM" id="CLU_2636257_0_0_12"/>
<evidence type="ECO:0000313" key="3">
    <source>
        <dbReference type="EMBL" id="ADK79377.1"/>
    </source>
</evidence>
<feature type="domain" description="Flavinylation-associated cytochrome" evidence="2">
    <location>
        <begin position="8"/>
        <end position="59"/>
    </location>
</feature>
<gene>
    <name evidence="3" type="ordered locus">Spirs_0220</name>
</gene>
<keyword evidence="1" id="KW-1133">Transmembrane helix</keyword>
<dbReference type="RefSeq" id="WP_013252841.1">
    <property type="nucleotide sequence ID" value="NC_014364.1"/>
</dbReference>
<sequence>MNKKALLIINPILFLSLLVQGISGIFMKFGLFYSLMYGIHSITGFIFLGIVTLHIVFNWNWIKANLRKKSKRADQHA</sequence>